<keyword evidence="10 11" id="KW-0170">Cobalt</keyword>
<evidence type="ECO:0000256" key="1">
    <source>
        <dbReference type="ARBA" id="ARBA00001922"/>
    </source>
</evidence>
<feature type="region of interest" description="Disordered" evidence="12">
    <location>
        <begin position="527"/>
        <end position="566"/>
    </location>
</feature>
<keyword evidence="3 11" id="KW-0846">Cobalamin</keyword>
<feature type="binding site" evidence="11">
    <location>
        <position position="892"/>
    </location>
    <ligand>
        <name>substrate</name>
    </ligand>
</feature>
<evidence type="ECO:0000256" key="7">
    <source>
        <dbReference type="ARBA" id="ARBA00023134"/>
    </source>
</evidence>
<comment type="cofactor">
    <cofactor evidence="11">
        <name>Mg(2+)</name>
        <dbReference type="ChEBI" id="CHEBI:18420"/>
    </cofactor>
</comment>
<dbReference type="GO" id="GO:0047727">
    <property type="term" value="F:isobutyryl-CoA mutase activity"/>
    <property type="evidence" value="ECO:0007669"/>
    <property type="project" value="UniProtKB-UniRule"/>
</dbReference>
<dbReference type="InterPro" id="IPR016176">
    <property type="entry name" value="Cbl-dep_enz_cat"/>
</dbReference>
<feature type="binding site" evidence="11">
    <location>
        <position position="699"/>
    </location>
    <ligand>
        <name>substrate</name>
    </ligand>
</feature>
<feature type="binding site" evidence="11">
    <location>
        <position position="287"/>
    </location>
    <ligand>
        <name>Mg(2+)</name>
        <dbReference type="ChEBI" id="CHEBI:18420"/>
        <label>1</label>
        <note>catalytic</note>
    </ligand>
</feature>
<evidence type="ECO:0000256" key="9">
    <source>
        <dbReference type="ARBA" id="ARBA00023235"/>
    </source>
</evidence>
<dbReference type="Proteomes" id="UP000437709">
    <property type="component" value="Unassembled WGS sequence"/>
</dbReference>
<feature type="compositionally biased region" description="Low complexity" evidence="12">
    <location>
        <begin position="533"/>
        <end position="549"/>
    </location>
</feature>
<dbReference type="SUPFAM" id="SSF52540">
    <property type="entry name" value="P-loop containing nucleoside triphosphate hydrolases"/>
    <property type="match status" value="1"/>
</dbReference>
<feature type="binding site" evidence="11">
    <location>
        <position position="273"/>
    </location>
    <ligand>
        <name>Mg(2+)</name>
        <dbReference type="ChEBI" id="CHEBI:18420"/>
        <label>2</label>
    </ligand>
</feature>
<comment type="cofactor">
    <cofactor evidence="1 11">
        <name>adenosylcob(III)alamin</name>
        <dbReference type="ChEBI" id="CHEBI:18408"/>
    </cofactor>
</comment>
<comment type="subunit">
    <text evidence="2">Heterodimer of an alpha and a beta chain.</text>
</comment>
<dbReference type="RefSeq" id="WP_152193632.1">
    <property type="nucleotide sequence ID" value="NZ_VUKD01000001.1"/>
</dbReference>
<comment type="catalytic activity">
    <reaction evidence="11">
        <text>2-methylpropanoyl-CoA = butanoyl-CoA</text>
        <dbReference type="Rhea" id="RHEA:13141"/>
        <dbReference type="ChEBI" id="CHEBI:57338"/>
        <dbReference type="ChEBI" id="CHEBI:57371"/>
        <dbReference type="EC" id="5.4.99.13"/>
    </reaction>
</comment>
<evidence type="ECO:0000256" key="4">
    <source>
        <dbReference type="ARBA" id="ARBA00022723"/>
    </source>
</evidence>
<comment type="similarity">
    <text evidence="11">Belongs to the IcmF family.</text>
</comment>
<comment type="caution">
    <text evidence="11">Lacks conserved residue(s) required for the propagation of feature annotation.</text>
</comment>
<organism evidence="14 15">
    <name type="scientific">Georgenia subflava</name>
    <dbReference type="NCBI Taxonomy" id="1622177"/>
    <lineage>
        <taxon>Bacteria</taxon>
        <taxon>Bacillati</taxon>
        <taxon>Actinomycetota</taxon>
        <taxon>Actinomycetes</taxon>
        <taxon>Micrococcales</taxon>
        <taxon>Bogoriellaceae</taxon>
        <taxon>Georgenia</taxon>
    </lineage>
</organism>
<comment type="domain">
    <text evidence="11">Is composed of four functional domains: the N-terminal 5'-deoxyadenosylcobalamin binding region that is homologous to the small subunit of ICM (IcmB), a middle P-loop GTPase domain (MeaI) that likely acts as a chaperone for ICM, a structured linker region involved in dimer formation, and a C-terminal part that is homologous to the large substrate-binding subunit of ICM (IcmA).</text>
</comment>
<keyword evidence="11" id="KW-0460">Magnesium</keyword>
<name>A0A6N7EM10_9MICO</name>
<keyword evidence="15" id="KW-1185">Reference proteome</keyword>
<comment type="subunit">
    <text evidence="11">Homodimer.</text>
</comment>
<feature type="binding site" evidence="11">
    <location>
        <position position="335"/>
    </location>
    <ligand>
        <name>Mg(2+)</name>
        <dbReference type="ChEBI" id="CHEBI:18420"/>
        <label>1</label>
        <note>catalytic</note>
    </ligand>
</feature>
<reference evidence="14 15" key="1">
    <citation type="submission" date="2019-10" db="EMBL/GenBank/DDBJ databases">
        <title>Georgenia wutianyii sp. nov. and Georgenia yuyongxinii sp. nov. isolated from plateau pika (Ochotona curzoniae) in the Qinghai-Tibet plateau of China.</title>
        <authorList>
            <person name="Tian Z."/>
        </authorList>
    </citation>
    <scope>NUCLEOTIDE SEQUENCE [LARGE SCALE GENOMIC DNA]</scope>
    <source>
        <strain evidence="14 15">JCM 19765</strain>
    </source>
</reference>
<keyword evidence="5 11" id="KW-0547">Nucleotide-binding</keyword>
<dbReference type="Gene3D" id="3.40.50.280">
    <property type="entry name" value="Cobalamin-binding domain"/>
    <property type="match status" value="1"/>
</dbReference>
<evidence type="ECO:0000256" key="11">
    <source>
        <dbReference type="HAMAP-Rule" id="MF_02050"/>
    </source>
</evidence>
<protein>
    <recommendedName>
        <fullName evidence="11">Fused isobutyryl-CoA mutase</fullName>
    </recommendedName>
    <domain>
        <recommendedName>
            <fullName evidence="11">Isobutyryl-CoA mutase</fullName>
            <shortName evidence="11">ICM</shortName>
            <ecNumber evidence="11">5.4.99.13</ecNumber>
        </recommendedName>
    </domain>
    <domain>
        <recommendedName>
            <fullName evidence="11">P-loop GTPase</fullName>
            <ecNumber evidence="11">3.6.5.-</ecNumber>
        </recommendedName>
        <alternativeName>
            <fullName evidence="11">G-protein chaperone</fullName>
        </alternativeName>
    </domain>
</protein>
<feature type="binding site" evidence="11">
    <location>
        <position position="976"/>
    </location>
    <ligand>
        <name>substrate</name>
    </ligand>
</feature>
<feature type="binding site" evidence="11">
    <location>
        <position position="336"/>
    </location>
    <ligand>
        <name>Mg(2+)</name>
        <dbReference type="ChEBI" id="CHEBI:18420"/>
        <label>2</label>
    </ligand>
</feature>
<feature type="binding site" evidence="11">
    <location>
        <position position="290"/>
    </location>
    <ligand>
        <name>GTP</name>
        <dbReference type="ChEBI" id="CHEBI:37565"/>
    </ligand>
</feature>
<keyword evidence="4 11" id="KW-0479">Metal-binding</keyword>
<comment type="caution">
    <text evidence="14">The sequence shown here is derived from an EMBL/GenBank/DDBJ whole genome shotgun (WGS) entry which is preliminary data.</text>
</comment>
<evidence type="ECO:0000313" key="14">
    <source>
        <dbReference type="EMBL" id="MPV37565.1"/>
    </source>
</evidence>
<dbReference type="NCBIfam" id="TIGR00640">
    <property type="entry name" value="acid_CoA_mut_C"/>
    <property type="match status" value="1"/>
</dbReference>
<proteinExistence type="inferred from homology"/>
<dbReference type="InterPro" id="IPR006158">
    <property type="entry name" value="Cobalamin-bd"/>
</dbReference>
<gene>
    <name evidence="11" type="primary">icmF</name>
    <name evidence="14" type="ORF">GB881_11040</name>
</gene>
<dbReference type="GO" id="GO:0003924">
    <property type="term" value="F:GTPase activity"/>
    <property type="evidence" value="ECO:0007669"/>
    <property type="project" value="UniProtKB-UniRule"/>
</dbReference>
<dbReference type="Gene3D" id="3.20.20.240">
    <property type="entry name" value="Methylmalonyl-CoA mutase"/>
    <property type="match status" value="1"/>
</dbReference>
<keyword evidence="9 11" id="KW-0413">Isomerase</keyword>
<dbReference type="Gene3D" id="3.40.50.300">
    <property type="entry name" value="P-loop containing nucleotide triphosphate hydrolases"/>
    <property type="match status" value="1"/>
</dbReference>
<keyword evidence="11" id="KW-0511">Multifunctional enzyme</keyword>
<dbReference type="EMBL" id="WHPC01000041">
    <property type="protein sequence ID" value="MPV37565.1"/>
    <property type="molecule type" value="Genomic_DNA"/>
</dbReference>
<feature type="domain" description="B12-binding" evidence="13">
    <location>
        <begin position="17"/>
        <end position="155"/>
    </location>
</feature>
<evidence type="ECO:0000256" key="6">
    <source>
        <dbReference type="ARBA" id="ARBA00022801"/>
    </source>
</evidence>
<dbReference type="GO" id="GO:0006637">
    <property type="term" value="P:acyl-CoA metabolic process"/>
    <property type="evidence" value="ECO:0007669"/>
    <property type="project" value="UniProtKB-UniRule"/>
</dbReference>
<dbReference type="Pfam" id="PF02310">
    <property type="entry name" value="B12-binding"/>
    <property type="match status" value="1"/>
</dbReference>
<evidence type="ECO:0000256" key="10">
    <source>
        <dbReference type="ARBA" id="ARBA00023285"/>
    </source>
</evidence>
<dbReference type="GO" id="GO:0000287">
    <property type="term" value="F:magnesium ion binding"/>
    <property type="evidence" value="ECO:0007669"/>
    <property type="project" value="UniProtKB-UniRule"/>
</dbReference>
<dbReference type="PROSITE" id="PS51332">
    <property type="entry name" value="B12_BINDING"/>
    <property type="match status" value="1"/>
</dbReference>
<dbReference type="SUPFAM" id="SSF51703">
    <property type="entry name" value="Cobalamin (vitamin B12)-dependent enzymes"/>
    <property type="match status" value="1"/>
</dbReference>
<evidence type="ECO:0000259" key="13">
    <source>
        <dbReference type="PROSITE" id="PS51332"/>
    </source>
</evidence>
<keyword evidence="6 11" id="KW-0378">Hydrolase</keyword>
<dbReference type="InterPro" id="IPR006159">
    <property type="entry name" value="Acid_CoA_mut_C"/>
</dbReference>
<dbReference type="SUPFAM" id="SSF52242">
    <property type="entry name" value="Cobalamin (vitamin B12)-binding domain"/>
    <property type="match status" value="1"/>
</dbReference>
<comment type="catalytic activity">
    <reaction evidence="11">
        <text>GTP + H2O = GDP + phosphate + H(+)</text>
        <dbReference type="Rhea" id="RHEA:19669"/>
        <dbReference type="ChEBI" id="CHEBI:15377"/>
        <dbReference type="ChEBI" id="CHEBI:15378"/>
        <dbReference type="ChEBI" id="CHEBI:37565"/>
        <dbReference type="ChEBI" id="CHEBI:43474"/>
        <dbReference type="ChEBI" id="CHEBI:58189"/>
    </reaction>
</comment>
<feature type="binding site" description="axial binding residue" evidence="11">
    <location>
        <position position="30"/>
    </location>
    <ligand>
        <name>adenosylcob(III)alamin</name>
        <dbReference type="ChEBI" id="CHEBI:18408"/>
    </ligand>
    <ligandPart>
        <name>Co</name>
        <dbReference type="ChEBI" id="CHEBI:27638"/>
    </ligandPart>
</feature>
<dbReference type="InterPro" id="IPR052040">
    <property type="entry name" value="GTPase/Isobutyryl-CoA_mutase"/>
</dbReference>
<dbReference type="GO" id="GO:0005525">
    <property type="term" value="F:GTP binding"/>
    <property type="evidence" value="ECO:0007669"/>
    <property type="project" value="UniProtKB-UniRule"/>
</dbReference>
<dbReference type="GO" id="GO:0031419">
    <property type="term" value="F:cobalamin binding"/>
    <property type="evidence" value="ECO:0007669"/>
    <property type="project" value="UniProtKB-UniRule"/>
</dbReference>
<evidence type="ECO:0000256" key="3">
    <source>
        <dbReference type="ARBA" id="ARBA00022628"/>
    </source>
</evidence>
<comment type="function">
    <text evidence="11">Catalyzes the reversible interconversion of isobutyryl-CoA and n-butyryl-CoA, using radical chemistry. Also exhibits GTPase activity, associated with its G-protein domain (MeaI) that functions as a chaperone that assists cofactor delivery and proper holo-enzyme assembly.</text>
</comment>
<dbReference type="PANTHER" id="PTHR43087:SF1">
    <property type="entry name" value="LAO_AO TRANSPORT SYSTEM ATPASE"/>
    <property type="match status" value="1"/>
</dbReference>
<dbReference type="InterPro" id="IPR033669">
    <property type="entry name" value="IcmF"/>
</dbReference>
<accession>A0A6N7EM10</accession>
<feature type="binding site" evidence="11">
    <location>
        <begin position="245"/>
        <end position="250"/>
    </location>
    <ligand>
        <name>GTP</name>
        <dbReference type="ChEBI" id="CHEBI:37565"/>
    </ligand>
</feature>
<feature type="binding site" evidence="11">
    <location>
        <position position="287"/>
    </location>
    <ligand>
        <name>Mg(2+)</name>
        <dbReference type="ChEBI" id="CHEBI:18420"/>
        <label>2</label>
    </ligand>
</feature>
<dbReference type="InterPro" id="IPR027417">
    <property type="entry name" value="P-loop_NTPase"/>
</dbReference>
<feature type="binding site" evidence="11">
    <location>
        <position position="249"/>
    </location>
    <ligand>
        <name>Mg(2+)</name>
        <dbReference type="ChEBI" id="CHEBI:18420"/>
        <label>1</label>
        <note>catalytic</note>
    </ligand>
</feature>
<evidence type="ECO:0000256" key="2">
    <source>
        <dbReference type="ARBA" id="ARBA00011870"/>
    </source>
</evidence>
<feature type="binding site" evidence="11">
    <location>
        <position position="1213"/>
    </location>
    <ligand>
        <name>GTP</name>
        <dbReference type="ChEBI" id="CHEBI:37565"/>
    </ligand>
</feature>
<dbReference type="Pfam" id="PF01642">
    <property type="entry name" value="MM_CoA_mutase"/>
    <property type="match status" value="2"/>
</dbReference>
<dbReference type="PANTHER" id="PTHR43087">
    <property type="entry name" value="LYSINE/ARGININE/ORNITHINE TRANSPORT SYSTEM KINASE"/>
    <property type="match status" value="1"/>
</dbReference>
<dbReference type="CDD" id="cd02071">
    <property type="entry name" value="MM_CoA_mut_B12_BD"/>
    <property type="match status" value="1"/>
</dbReference>
<evidence type="ECO:0000256" key="12">
    <source>
        <dbReference type="SAM" id="MobiDB-lite"/>
    </source>
</evidence>
<feature type="binding site" evidence="11">
    <location>
        <position position="941"/>
    </location>
    <ligand>
        <name>substrate</name>
    </ligand>
</feature>
<dbReference type="GO" id="GO:0034784">
    <property type="term" value="F:pivalyl-CoA mutase activity"/>
    <property type="evidence" value="ECO:0007669"/>
    <property type="project" value="InterPro"/>
</dbReference>
<evidence type="ECO:0000256" key="8">
    <source>
        <dbReference type="ARBA" id="ARBA00023186"/>
    </source>
</evidence>
<dbReference type="HAMAP" id="MF_02050">
    <property type="entry name" value="IcmF"/>
    <property type="match status" value="1"/>
</dbReference>
<feature type="binding site" evidence="11">
    <location>
        <position position="981"/>
    </location>
    <ligand>
        <name>substrate</name>
    </ligand>
</feature>
<dbReference type="Pfam" id="PF03308">
    <property type="entry name" value="MeaB"/>
    <property type="match status" value="1"/>
</dbReference>
<feature type="binding site" evidence="11">
    <location>
        <position position="335"/>
    </location>
    <ligand>
        <name>Mg(2+)</name>
        <dbReference type="ChEBI" id="CHEBI:18420"/>
        <label>2</label>
    </ligand>
</feature>
<sequence>MTMPAAQSTVAPAAVSPLRFITAASLFDGHDAAINIMRRLIQDQGAEVVHLGHDRSVEDVVRAALQEDADAIAISSYQGGHVEYLRYMVDMLAERGAGHVRVFAGGGGTITHQEIAELEAYGVERIYHPDDGMRMGLVEMIADVVARTERAREERPGAGASLGSPAGTVGAVAPAGSTVSVGAAAPAGSVGLEWPVDIDDEAAVGRLLSDLEDGVHDRAELEEMRSAWAAAGAAAPVVGITGTGGAGKSSVIDELLNRFLTTFPKMRIAVLSVDPTRRRTGGALLGDRIRMNSLRSDRVFLRSMATRRRDVATSAVLADSIALLRSAGYDLVVVETAGIGQGDSAVVELVDLPVYVMTSDYGAASQLEKIDMIDYADLVVLNKYDRRGAEDALRDVRKQWRRNRVAFDVDDDEIPVYPTIASQFNDPGITWMFTNLCRLLREVLPDGVERRSVDWRPHLDTSVREPRATVLIPGHRVRYLAEIAEQGRSISASIDRQSEAADRAQACWISLQELGDARLPEQLAPYDPADLTSRAGAVDAGGSDDAGNSGDAGGSATRDVEPEPDRTLLTLRQRYDDAVRSLTAESLELLRAWPERRRAVTEEVGEYQVRGRTLRVENYRPSLSGERVPKVAAPTYRSWGDLLTFLHKENLPGGYPYTGGVYPYRRTGEDPTRMFAGEGTPERTNRRFHYLSDGQDVARLSTAFDSVTLYGEDPAIRPDIYGKVGNSGVNVPTLDAMKKLYSGFDLCSPTTSVSMTINGPAPIILAMFLNTAIDQQVEKYLRADPARWTAAERRLDELFEGRARPTYAGPLPPGNDGLGLALLGVTGDQLVDAETYARISAETLAAVRGTVQADILKEDQAQNTCIFSTEFAMRMMGDIQQYFIDRHVRNFYSVSISGYHIAEAGANPISQLAFTLSNGFTIVEYYLARGMAIDDVAPHLSFFFSNGMDPEYAVIGRVARRIWARAMHERYGAGPRSQMLKYHVQTSGRSLHAQEIQFNDIRTTLQALYAIFDNCNSLHTNAYDEAVTTPTEESVRRAVAIQMIINKELGLNFNENPWQGSFVLEELTDLVEEAVYQEFDAISERGGVLGAMDTMYQRGKIQEESLLYELKKHDGSLPLVGVNTFLPREHAGEIESPIELIRSSEAEKQQQIADVASWQLARNPLAPSGLTDLQQTARDRQNVFTALMEAVKTHSLGQITHALYDVGGQYRRNM</sequence>
<keyword evidence="8 11" id="KW-0143">Chaperone</keyword>
<evidence type="ECO:0000313" key="15">
    <source>
        <dbReference type="Proteomes" id="UP000437709"/>
    </source>
</evidence>
<dbReference type="OrthoDB" id="9762378at2"/>
<feature type="binding site" evidence="11">
    <location>
        <begin position="382"/>
        <end position="385"/>
    </location>
    <ligand>
        <name>GTP</name>
        <dbReference type="ChEBI" id="CHEBI:37565"/>
    </ligand>
</feature>
<feature type="binding site" evidence="11">
    <location>
        <position position="848"/>
    </location>
    <ligand>
        <name>substrate</name>
    </ligand>
</feature>
<feature type="binding site" evidence="11">
    <location>
        <position position="274"/>
    </location>
    <ligand>
        <name>Mg(2+)</name>
        <dbReference type="ChEBI" id="CHEBI:18420"/>
        <label>2</label>
    </ligand>
</feature>
<keyword evidence="7 11" id="KW-0342">GTP-binding</keyword>
<evidence type="ECO:0000256" key="5">
    <source>
        <dbReference type="ARBA" id="ARBA00022741"/>
    </source>
</evidence>
<dbReference type="AlphaFoldDB" id="A0A6N7EM10"/>
<dbReference type="InterPro" id="IPR036724">
    <property type="entry name" value="Cobalamin-bd_sf"/>
</dbReference>
<dbReference type="EC" id="5.4.99.13" evidence="11"/>
<dbReference type="EC" id="3.6.5.-" evidence="11"/>
<dbReference type="InterPro" id="IPR006099">
    <property type="entry name" value="MeMalonylCoA_mutase_a/b_cat"/>
</dbReference>